<dbReference type="AlphaFoldDB" id="A0A1I4BWP5"/>
<dbReference type="OrthoDB" id="5451115at2"/>
<dbReference type="STRING" id="45496.SAMN04488079_1228"/>
<dbReference type="Proteomes" id="UP000198924">
    <property type="component" value="Unassembled WGS sequence"/>
</dbReference>
<accession>A0A1I4BWP5</accession>
<feature type="chain" id="PRO_5011796393" description="Serine hydrolase FSH domain-containing protein" evidence="1">
    <location>
        <begin position="19"/>
        <end position="242"/>
    </location>
</feature>
<sequence length="242" mass="26481">MKLLMIVLLLLSAKTAFSDTSVSWNRIILSGGAYTLMGLAPPELRAADTLNIFLEGDGAPGTALELAEFIGGNSVYIARPCQYFSRQQSTNCDKALWTSHRYSRAVIESISRAITAMKIRYQASRVRLIGFSGGGAIATIIAAQRDDIDLLITVAGNLDHKRWTEFNEIAPLIGSLNPIDFARSLERVKQIHLIGERDNVVPGSVLTSYLAHMQKLDNVKSYIISGADHLCCWSIALANVLD</sequence>
<dbReference type="SUPFAM" id="SSF53474">
    <property type="entry name" value="alpha/beta-Hydrolases"/>
    <property type="match status" value="1"/>
</dbReference>
<dbReference type="EMBL" id="FOSH01000022">
    <property type="protein sequence ID" value="SFK73065.1"/>
    <property type="molecule type" value="Genomic_DNA"/>
</dbReference>
<organism evidence="2 3">
    <name type="scientific">Methylophaga sulfidovorans</name>
    <dbReference type="NCBI Taxonomy" id="45496"/>
    <lineage>
        <taxon>Bacteria</taxon>
        <taxon>Pseudomonadati</taxon>
        <taxon>Pseudomonadota</taxon>
        <taxon>Gammaproteobacteria</taxon>
        <taxon>Thiotrichales</taxon>
        <taxon>Piscirickettsiaceae</taxon>
        <taxon>Methylophaga</taxon>
    </lineage>
</organism>
<evidence type="ECO:0000313" key="2">
    <source>
        <dbReference type="EMBL" id="SFK73065.1"/>
    </source>
</evidence>
<evidence type="ECO:0000256" key="1">
    <source>
        <dbReference type="SAM" id="SignalP"/>
    </source>
</evidence>
<dbReference type="InterPro" id="IPR029058">
    <property type="entry name" value="AB_hydrolase_fold"/>
</dbReference>
<reference evidence="3" key="1">
    <citation type="submission" date="2016-10" db="EMBL/GenBank/DDBJ databases">
        <authorList>
            <person name="Varghese N."/>
            <person name="Submissions S."/>
        </authorList>
    </citation>
    <scope>NUCLEOTIDE SEQUENCE [LARGE SCALE GENOMIC DNA]</scope>
    <source>
        <strain evidence="3">DSM 11578</strain>
    </source>
</reference>
<protein>
    <recommendedName>
        <fullName evidence="4">Serine hydrolase FSH domain-containing protein</fullName>
    </recommendedName>
</protein>
<name>A0A1I4BWP5_9GAMM</name>
<evidence type="ECO:0008006" key="4">
    <source>
        <dbReference type="Google" id="ProtNLM"/>
    </source>
</evidence>
<keyword evidence="1" id="KW-0732">Signal</keyword>
<feature type="signal peptide" evidence="1">
    <location>
        <begin position="1"/>
        <end position="18"/>
    </location>
</feature>
<gene>
    <name evidence="2" type="ORF">SAMN04488079_1228</name>
</gene>
<proteinExistence type="predicted"/>
<keyword evidence="3" id="KW-1185">Reference proteome</keyword>
<evidence type="ECO:0000313" key="3">
    <source>
        <dbReference type="Proteomes" id="UP000198924"/>
    </source>
</evidence>
<dbReference type="Gene3D" id="3.40.50.1820">
    <property type="entry name" value="alpha/beta hydrolase"/>
    <property type="match status" value="1"/>
</dbReference>
<dbReference type="RefSeq" id="WP_091715937.1">
    <property type="nucleotide sequence ID" value="NZ_FOSH01000022.1"/>
</dbReference>